<evidence type="ECO:0000256" key="2">
    <source>
        <dbReference type="SAM" id="MobiDB-lite"/>
    </source>
</evidence>
<dbReference type="PROSITE" id="PS51059">
    <property type="entry name" value="PARP_CATALYTIC"/>
    <property type="match status" value="1"/>
</dbReference>
<feature type="compositionally biased region" description="Acidic residues" evidence="2">
    <location>
        <begin position="245"/>
        <end position="255"/>
    </location>
</feature>
<dbReference type="EC" id="2.4.2.-" evidence="1"/>
<keyword evidence="1" id="KW-0808">Transferase</keyword>
<keyword evidence="5" id="KW-1185">Reference proteome</keyword>
<dbReference type="Gene3D" id="3.90.228.10">
    <property type="match status" value="1"/>
</dbReference>
<feature type="compositionally biased region" description="Basic and acidic residues" evidence="2">
    <location>
        <begin position="256"/>
        <end position="272"/>
    </location>
</feature>
<dbReference type="Pfam" id="PF00644">
    <property type="entry name" value="PARP"/>
    <property type="match status" value="1"/>
</dbReference>
<proteinExistence type="predicted"/>
<dbReference type="OrthoDB" id="8062037at2759"/>
<gene>
    <name evidence="4" type="ORF">CUNI_LOCUS19538</name>
</gene>
<keyword evidence="1" id="KW-0520">NAD</keyword>
<sequence>MTSKFSGLGMALQEPLFEPNLSEDTEDSSTYSLTTVSENDNVYKEVCIDFDNADLTVLKIERLTNSHLWKRYETERNLMIKQRRNLDPDFTLNEKYLYHGTSALKSFICEEGLDSRMSKEGCFGKGVYFSDFPRKCVKYAERGENSESFILLVRVIRGTPKIYPKGEKDRKLVREPEKTPPYKGYRFYDSVEGCPVNHKEFVVYESRRALVECIITFSKKSTPKAVSDSLQPSVVARNEAFSDIDSDFSDSDTDAPTERRRVDEYADDRSQSSDDDSDEDIAGANDSSAEVLLKQKQAEFRKKTGVMDDYIVDQYLLRGNLSVSEAVRLFREKPKDGELAYREEIPGRSELELELEQANKRPEHPAPGSSEWQRLSEEDKEEVIKSLVDDFLSVTGMTEKDYARTRLSSVNYSLDHAVLAHYEEISSEFGIV</sequence>
<evidence type="ECO:0000313" key="4">
    <source>
        <dbReference type="EMBL" id="CAG5133980.1"/>
    </source>
</evidence>
<organism evidence="4 5">
    <name type="scientific">Candidula unifasciata</name>
    <dbReference type="NCBI Taxonomy" id="100452"/>
    <lineage>
        <taxon>Eukaryota</taxon>
        <taxon>Metazoa</taxon>
        <taxon>Spiralia</taxon>
        <taxon>Lophotrochozoa</taxon>
        <taxon>Mollusca</taxon>
        <taxon>Gastropoda</taxon>
        <taxon>Heterobranchia</taxon>
        <taxon>Euthyneura</taxon>
        <taxon>Panpulmonata</taxon>
        <taxon>Eupulmonata</taxon>
        <taxon>Stylommatophora</taxon>
        <taxon>Helicina</taxon>
        <taxon>Helicoidea</taxon>
        <taxon>Geomitridae</taxon>
        <taxon>Candidula</taxon>
    </lineage>
</organism>
<dbReference type="GO" id="GO:1990404">
    <property type="term" value="F:NAD+-protein mono-ADP-ribosyltransferase activity"/>
    <property type="evidence" value="ECO:0007669"/>
    <property type="project" value="TreeGrafter"/>
</dbReference>
<feature type="region of interest" description="Disordered" evidence="2">
    <location>
        <begin position="245"/>
        <end position="288"/>
    </location>
</feature>
<dbReference type="EMBL" id="CAJHNH020006667">
    <property type="protein sequence ID" value="CAG5133980.1"/>
    <property type="molecule type" value="Genomic_DNA"/>
</dbReference>
<dbReference type="InterPro" id="IPR051712">
    <property type="entry name" value="ARTD-AVP"/>
</dbReference>
<comment type="caution">
    <text evidence="4">The sequence shown here is derived from an EMBL/GenBank/DDBJ whole genome shotgun (WGS) entry which is preliminary data.</text>
</comment>
<dbReference type="GO" id="GO:0005634">
    <property type="term" value="C:nucleus"/>
    <property type="evidence" value="ECO:0007669"/>
    <property type="project" value="TreeGrafter"/>
</dbReference>
<evidence type="ECO:0000256" key="1">
    <source>
        <dbReference type="RuleBase" id="RU362114"/>
    </source>
</evidence>
<dbReference type="Proteomes" id="UP000678393">
    <property type="component" value="Unassembled WGS sequence"/>
</dbReference>
<reference evidence="4" key="1">
    <citation type="submission" date="2021-04" db="EMBL/GenBank/DDBJ databases">
        <authorList>
            <consortium name="Molecular Ecology Group"/>
        </authorList>
    </citation>
    <scope>NUCLEOTIDE SEQUENCE</scope>
</reference>
<evidence type="ECO:0000259" key="3">
    <source>
        <dbReference type="PROSITE" id="PS51059"/>
    </source>
</evidence>
<keyword evidence="1" id="KW-0328">Glycosyltransferase</keyword>
<dbReference type="GO" id="GO:0003950">
    <property type="term" value="F:NAD+ poly-ADP-ribosyltransferase activity"/>
    <property type="evidence" value="ECO:0007669"/>
    <property type="project" value="UniProtKB-UniRule"/>
</dbReference>
<dbReference type="AlphaFoldDB" id="A0A8S4A0Y3"/>
<accession>A0A8S4A0Y3</accession>
<protein>
    <recommendedName>
        <fullName evidence="1">Poly [ADP-ribose] polymerase</fullName>
        <shortName evidence="1">PARP</shortName>
        <ecNumber evidence="1">2.4.2.-</ecNumber>
    </recommendedName>
</protein>
<name>A0A8S4A0Y3_9EUPU</name>
<dbReference type="PANTHER" id="PTHR45740">
    <property type="entry name" value="POLY [ADP-RIBOSE] POLYMERASE"/>
    <property type="match status" value="1"/>
</dbReference>
<dbReference type="InterPro" id="IPR012317">
    <property type="entry name" value="Poly(ADP-ribose)pol_cat_dom"/>
</dbReference>
<dbReference type="SUPFAM" id="SSF56399">
    <property type="entry name" value="ADP-ribosylation"/>
    <property type="match status" value="1"/>
</dbReference>
<dbReference type="PANTHER" id="PTHR45740:SF2">
    <property type="entry name" value="POLY [ADP-RIBOSE] POLYMERASE"/>
    <property type="match status" value="1"/>
</dbReference>
<evidence type="ECO:0000313" key="5">
    <source>
        <dbReference type="Proteomes" id="UP000678393"/>
    </source>
</evidence>
<feature type="region of interest" description="Disordered" evidence="2">
    <location>
        <begin position="357"/>
        <end position="376"/>
    </location>
</feature>
<feature type="domain" description="PARP catalytic" evidence="3">
    <location>
        <begin position="19"/>
        <end position="241"/>
    </location>
</feature>